<protein>
    <submittedName>
        <fullName evidence="3">Transcriptional regulator</fullName>
    </submittedName>
</protein>
<gene>
    <name evidence="3" type="ORF">MW046_15665</name>
</gene>
<dbReference type="GeneID" id="71929514"/>
<dbReference type="Gene3D" id="1.10.10.10">
    <property type="entry name" value="Winged helix-like DNA-binding domain superfamily/Winged helix DNA-binding domain"/>
    <property type="match status" value="1"/>
</dbReference>
<feature type="region of interest" description="Disordered" evidence="1">
    <location>
        <begin position="25"/>
        <end position="44"/>
    </location>
</feature>
<dbReference type="KEGG" id="haad:MW046_15665"/>
<name>A0A8U0A7L3_9EURY</name>
<dbReference type="InterPro" id="IPR036388">
    <property type="entry name" value="WH-like_DNA-bd_sf"/>
</dbReference>
<dbReference type="InterPro" id="IPR055768">
    <property type="entry name" value="DUF7344"/>
</dbReference>
<geneLocation type="plasmid" evidence="3 4">
    <name>unnamed2</name>
</geneLocation>
<dbReference type="AlphaFoldDB" id="A0A8U0A7L3"/>
<evidence type="ECO:0000313" key="4">
    <source>
        <dbReference type="Proteomes" id="UP000831768"/>
    </source>
</evidence>
<keyword evidence="4" id="KW-1185">Reference proteome</keyword>
<dbReference type="Proteomes" id="UP000831768">
    <property type="component" value="Plasmid unnamed2"/>
</dbReference>
<evidence type="ECO:0000313" key="3">
    <source>
        <dbReference type="EMBL" id="UPM44826.1"/>
    </source>
</evidence>
<evidence type="ECO:0000259" key="2">
    <source>
        <dbReference type="Pfam" id="PF24035"/>
    </source>
</evidence>
<feature type="domain" description="DUF7344" evidence="2">
    <location>
        <begin position="6"/>
        <end position="75"/>
    </location>
</feature>
<evidence type="ECO:0000256" key="1">
    <source>
        <dbReference type="SAM" id="MobiDB-lite"/>
    </source>
</evidence>
<dbReference type="RefSeq" id="WP_247995480.1">
    <property type="nucleotide sequence ID" value="NZ_CP096021.1"/>
</dbReference>
<dbReference type="Pfam" id="PF24035">
    <property type="entry name" value="DUF7344"/>
    <property type="match status" value="1"/>
</dbReference>
<proteinExistence type="predicted"/>
<accession>A0A8U0A7L3</accession>
<sequence>MNDNIFDALRDEHRRELLLDLLEHNPQSVTNQSTADGQTEQADADRQLQIAMYHTHLPKLEDYGFIQWDENRNEIIKGPQFRELRPLLKWVNDSGEC</sequence>
<feature type="compositionally biased region" description="Polar residues" evidence="1">
    <location>
        <begin position="25"/>
        <end position="41"/>
    </location>
</feature>
<organism evidence="3 4">
    <name type="scientific">Halocatena salina</name>
    <dbReference type="NCBI Taxonomy" id="2934340"/>
    <lineage>
        <taxon>Archaea</taxon>
        <taxon>Methanobacteriati</taxon>
        <taxon>Methanobacteriota</taxon>
        <taxon>Stenosarchaea group</taxon>
        <taxon>Halobacteria</taxon>
        <taxon>Halobacteriales</taxon>
        <taxon>Natronomonadaceae</taxon>
        <taxon>Halocatena</taxon>
    </lineage>
</organism>
<keyword evidence="3" id="KW-0614">Plasmid</keyword>
<reference evidence="3" key="1">
    <citation type="submission" date="2022-04" db="EMBL/GenBank/DDBJ databases">
        <title>Halocatena sp. nov., isolated from a salt lake.</title>
        <authorList>
            <person name="Cui H.-L."/>
        </authorList>
    </citation>
    <scope>NUCLEOTIDE SEQUENCE</scope>
    <source>
        <strain evidence="3">AD-1</strain>
        <plasmid evidence="3">unnamed2</plasmid>
    </source>
</reference>
<dbReference type="EMBL" id="CP096021">
    <property type="protein sequence ID" value="UPM44826.1"/>
    <property type="molecule type" value="Genomic_DNA"/>
</dbReference>